<accession>A0A2M4D1W6</accession>
<reference evidence="2" key="1">
    <citation type="submission" date="2018-01" db="EMBL/GenBank/DDBJ databases">
        <title>An insight into the sialome of Amazonian anophelines.</title>
        <authorList>
            <person name="Ribeiro J.M."/>
            <person name="Scarpassa V."/>
            <person name="Calvo E."/>
        </authorList>
    </citation>
    <scope>NUCLEOTIDE SEQUENCE</scope>
</reference>
<proteinExistence type="predicted"/>
<protein>
    <submittedName>
        <fullName evidence="2">Putative secreted protein</fullName>
    </submittedName>
</protein>
<dbReference type="AlphaFoldDB" id="A0A2M4D1W6"/>
<feature type="signal peptide" evidence="1">
    <location>
        <begin position="1"/>
        <end position="18"/>
    </location>
</feature>
<dbReference type="PROSITE" id="PS51257">
    <property type="entry name" value="PROKAR_LIPOPROTEIN"/>
    <property type="match status" value="1"/>
</dbReference>
<keyword evidence="1" id="KW-0732">Signal</keyword>
<sequence>MVSCRIVTCSSIVVVATGTSCAGLSMRIPSIGMWCGSYCRRSLYRVRARKYSAIGRWVAISKRASFTFLFLFLQ</sequence>
<feature type="chain" id="PRO_5014967055" evidence="1">
    <location>
        <begin position="19"/>
        <end position="74"/>
    </location>
</feature>
<evidence type="ECO:0000313" key="2">
    <source>
        <dbReference type="EMBL" id="MBW71536.1"/>
    </source>
</evidence>
<evidence type="ECO:0000256" key="1">
    <source>
        <dbReference type="SAM" id="SignalP"/>
    </source>
</evidence>
<dbReference type="EMBL" id="GGFL01007358">
    <property type="protein sequence ID" value="MBW71536.1"/>
    <property type="molecule type" value="Transcribed_RNA"/>
</dbReference>
<name>A0A2M4D1W6_ANODA</name>
<organism evidence="2">
    <name type="scientific">Anopheles darlingi</name>
    <name type="common">Mosquito</name>
    <dbReference type="NCBI Taxonomy" id="43151"/>
    <lineage>
        <taxon>Eukaryota</taxon>
        <taxon>Metazoa</taxon>
        <taxon>Ecdysozoa</taxon>
        <taxon>Arthropoda</taxon>
        <taxon>Hexapoda</taxon>
        <taxon>Insecta</taxon>
        <taxon>Pterygota</taxon>
        <taxon>Neoptera</taxon>
        <taxon>Endopterygota</taxon>
        <taxon>Diptera</taxon>
        <taxon>Nematocera</taxon>
        <taxon>Culicoidea</taxon>
        <taxon>Culicidae</taxon>
        <taxon>Anophelinae</taxon>
        <taxon>Anopheles</taxon>
    </lineage>
</organism>